<name>A0ABT2TU90_9FIRM</name>
<evidence type="ECO:0000313" key="1">
    <source>
        <dbReference type="EMBL" id="MCU6765808.1"/>
    </source>
</evidence>
<comment type="caution">
    <text evidence="1">The sequence shown here is derived from an EMBL/GenBank/DDBJ whole genome shotgun (WGS) entry which is preliminary data.</text>
</comment>
<accession>A0ABT2TU90</accession>
<dbReference type="EMBL" id="JAOQJL010000018">
    <property type="protein sequence ID" value="MCU6765808.1"/>
    <property type="molecule type" value="Genomic_DNA"/>
</dbReference>
<sequence>MILCFELSMPHAASWNGKWSGADQGHYIFKTSQAASMQKLFAKLDGGSWAYRWDDGWCAVISARIVDAKEARKLRKANAGFCGYDWMVKDILAFGEIKKR</sequence>
<dbReference type="Proteomes" id="UP001652409">
    <property type="component" value="Unassembled WGS sequence"/>
</dbReference>
<organism evidence="1 2">
    <name type="scientific">Blautia ammoniilytica</name>
    <dbReference type="NCBI Taxonomy" id="2981782"/>
    <lineage>
        <taxon>Bacteria</taxon>
        <taxon>Bacillati</taxon>
        <taxon>Bacillota</taxon>
        <taxon>Clostridia</taxon>
        <taxon>Lachnospirales</taxon>
        <taxon>Lachnospiraceae</taxon>
        <taxon>Blautia</taxon>
    </lineage>
</organism>
<protein>
    <submittedName>
        <fullName evidence="1">Uncharacterized protein</fullName>
    </submittedName>
</protein>
<reference evidence="1 2" key="1">
    <citation type="journal article" date="2021" name="ISME Commun">
        <title>Automated analysis of genomic sequences facilitates high-throughput and comprehensive description of bacteria.</title>
        <authorList>
            <person name="Hitch T.C.A."/>
        </authorList>
    </citation>
    <scope>NUCLEOTIDE SEQUENCE [LARGE SCALE GENOMIC DNA]</scope>
    <source>
        <strain evidence="1 2">Sanger_23</strain>
    </source>
</reference>
<dbReference type="RefSeq" id="WP_158421727.1">
    <property type="nucleotide sequence ID" value="NZ_JAOQJL010000018.1"/>
</dbReference>
<gene>
    <name evidence="1" type="ORF">OCV61_10350</name>
</gene>
<evidence type="ECO:0000313" key="2">
    <source>
        <dbReference type="Proteomes" id="UP001652409"/>
    </source>
</evidence>
<proteinExistence type="predicted"/>
<keyword evidence="2" id="KW-1185">Reference proteome</keyword>